<reference evidence="1 2" key="1">
    <citation type="journal article" date="2023" name="BMC Biotechnol.">
        <title>Vitis rotundifolia cv Carlos genome sequencing.</title>
        <authorList>
            <person name="Huff M."/>
            <person name="Hulse-Kemp A."/>
            <person name="Scheffler B."/>
            <person name="Youngblood R."/>
            <person name="Simpson S."/>
            <person name="Babiker E."/>
            <person name="Staton M."/>
        </authorList>
    </citation>
    <scope>NUCLEOTIDE SEQUENCE [LARGE SCALE GENOMIC DNA]</scope>
    <source>
        <tissue evidence="1">Leaf</tissue>
    </source>
</reference>
<dbReference type="AlphaFoldDB" id="A0AA38Z163"/>
<comment type="caution">
    <text evidence="1">The sequence shown here is derived from an EMBL/GenBank/DDBJ whole genome shotgun (WGS) entry which is preliminary data.</text>
</comment>
<gene>
    <name evidence="1" type="ORF">PVL29_019575</name>
</gene>
<dbReference type="EMBL" id="JARBHA010000015">
    <property type="protein sequence ID" value="KAJ9680297.1"/>
    <property type="molecule type" value="Genomic_DNA"/>
</dbReference>
<dbReference type="PANTHER" id="PTHR32116">
    <property type="entry name" value="GALACTURONOSYLTRANSFERASE 4-RELATED"/>
    <property type="match status" value="1"/>
</dbReference>
<evidence type="ECO:0000313" key="2">
    <source>
        <dbReference type="Proteomes" id="UP001168098"/>
    </source>
</evidence>
<protein>
    <submittedName>
        <fullName evidence="1">Uncharacterized protein</fullName>
    </submittedName>
</protein>
<evidence type="ECO:0000313" key="1">
    <source>
        <dbReference type="EMBL" id="KAJ9680297.1"/>
    </source>
</evidence>
<dbReference type="GO" id="GO:0047262">
    <property type="term" value="F:polygalacturonate 4-alpha-galacturonosyltransferase activity"/>
    <property type="evidence" value="ECO:0007669"/>
    <property type="project" value="InterPro"/>
</dbReference>
<name>A0AA38Z163_VITRO</name>
<proteinExistence type="predicted"/>
<keyword evidence="2" id="KW-1185">Reference proteome</keyword>
<accession>A0AA38Z163</accession>
<dbReference type="PANTHER" id="PTHR32116:SF27">
    <property type="entry name" value="GALACTURONOSYLTRANSFERASE 13-RELATED"/>
    <property type="match status" value="1"/>
</dbReference>
<dbReference type="InterPro" id="IPR029993">
    <property type="entry name" value="GAUT"/>
</dbReference>
<sequence>MKPHLQRFQHCGIENGFDEIPWLGGFNKVNDSDPYLEIVGVVGSHLTKFRAESHDAADKNAWGSIDQQPCRVGSYCSKTGVRKLMHEWLGDDRMSQKIKPEISDRLGSLILKLALNVDEFNNSVEALLEKDEMSAAFHKLILMEKCHGSWRIRFIAGLFSHSSKADEPSLSSIQHCSFRQTLYLIWRLHHVLYMKILDPVRDSEMLLIYPNIKIRPTFNQPWYLMHLPSGMMKKHAILFPKESCFSSGGSEFLLLGLGLPDVECLLDNPVHRDPFDPYMLDDTARDLSGLANNVEHLFRAKPISYQNSKELPDVLKVLDTFSQFVFEMKNEQHDAKVFAFMLRAMIEKFERDIKESKFAELMNKHSAASAIPKVAVNSAVQSSLQPEKIVFHVITDKKTYAGMHS</sequence>
<dbReference type="Proteomes" id="UP001168098">
    <property type="component" value="Unassembled WGS sequence"/>
</dbReference>
<organism evidence="1 2">
    <name type="scientific">Vitis rotundifolia</name>
    <name type="common">Muscadine grape</name>
    <dbReference type="NCBI Taxonomy" id="103349"/>
    <lineage>
        <taxon>Eukaryota</taxon>
        <taxon>Viridiplantae</taxon>
        <taxon>Streptophyta</taxon>
        <taxon>Embryophyta</taxon>
        <taxon>Tracheophyta</taxon>
        <taxon>Spermatophyta</taxon>
        <taxon>Magnoliopsida</taxon>
        <taxon>eudicotyledons</taxon>
        <taxon>Gunneridae</taxon>
        <taxon>Pentapetalae</taxon>
        <taxon>rosids</taxon>
        <taxon>Vitales</taxon>
        <taxon>Vitaceae</taxon>
        <taxon>Viteae</taxon>
        <taxon>Vitis</taxon>
    </lineage>
</organism>